<protein>
    <recommendedName>
        <fullName evidence="4">Gram-positive cocci surface proteins LPxTG domain-containing protein</fullName>
    </recommendedName>
</protein>
<evidence type="ECO:0008006" key="4">
    <source>
        <dbReference type="Google" id="ProtNLM"/>
    </source>
</evidence>
<dbReference type="EMBL" id="JBHUNF010000009">
    <property type="protein sequence ID" value="MFD2675444.1"/>
    <property type="molecule type" value="Genomic_DNA"/>
</dbReference>
<reference evidence="3" key="1">
    <citation type="journal article" date="2019" name="Int. J. Syst. Evol. Microbiol.">
        <title>The Global Catalogue of Microorganisms (GCM) 10K type strain sequencing project: providing services to taxonomists for standard genome sequencing and annotation.</title>
        <authorList>
            <consortium name="The Broad Institute Genomics Platform"/>
            <consortium name="The Broad Institute Genome Sequencing Center for Infectious Disease"/>
            <person name="Wu L."/>
            <person name="Ma J."/>
        </authorList>
    </citation>
    <scope>NUCLEOTIDE SEQUENCE [LARGE SCALE GENOMIC DNA]</scope>
    <source>
        <strain evidence="3">TISTR 1511</strain>
    </source>
</reference>
<sequence length="174" mass="17951">MPEAGIFRYSADGATERIARFDEKLFTPGAADFMTNDEESSGIIPVPFLGEGAFLLDAQVHAGTGDNVTVQHGQLMLMRIEEPTPTTTAEPVETTEAPVETTEAPVETTEAPAESTEAAATTAAPVAGEKNDAAGDLAATGNEFNPVLPAGLAVAAGAVGTYLVARRRGFADEA</sequence>
<dbReference type="Proteomes" id="UP001597453">
    <property type="component" value="Unassembled WGS sequence"/>
</dbReference>
<accession>A0ABW5RLL6</accession>
<gene>
    <name evidence="2" type="ORF">ACFSUQ_09090</name>
</gene>
<organism evidence="2 3">
    <name type="scientific">Gulosibacter bifidus</name>
    <dbReference type="NCBI Taxonomy" id="272239"/>
    <lineage>
        <taxon>Bacteria</taxon>
        <taxon>Bacillati</taxon>
        <taxon>Actinomycetota</taxon>
        <taxon>Actinomycetes</taxon>
        <taxon>Micrococcales</taxon>
        <taxon>Microbacteriaceae</taxon>
        <taxon>Gulosibacter</taxon>
    </lineage>
</organism>
<comment type="caution">
    <text evidence="2">The sequence shown here is derived from an EMBL/GenBank/DDBJ whole genome shotgun (WGS) entry which is preliminary data.</text>
</comment>
<evidence type="ECO:0000313" key="2">
    <source>
        <dbReference type="EMBL" id="MFD2675444.1"/>
    </source>
</evidence>
<proteinExistence type="predicted"/>
<evidence type="ECO:0000313" key="3">
    <source>
        <dbReference type="Proteomes" id="UP001597453"/>
    </source>
</evidence>
<feature type="region of interest" description="Disordered" evidence="1">
    <location>
        <begin position="83"/>
        <end position="125"/>
    </location>
</feature>
<name>A0ABW5RLL6_9MICO</name>
<evidence type="ECO:0000256" key="1">
    <source>
        <dbReference type="SAM" id="MobiDB-lite"/>
    </source>
</evidence>
<keyword evidence="3" id="KW-1185">Reference proteome</keyword>
<dbReference type="RefSeq" id="WP_066058230.1">
    <property type="nucleotide sequence ID" value="NZ_JBHUNF010000009.1"/>
</dbReference>